<dbReference type="Proteomes" id="UP001157091">
    <property type="component" value="Unassembled WGS sequence"/>
</dbReference>
<feature type="transmembrane region" description="Helical" evidence="1">
    <location>
        <begin position="80"/>
        <end position="97"/>
    </location>
</feature>
<comment type="caution">
    <text evidence="2">The sequence shown here is derived from an EMBL/GenBank/DDBJ whole genome shotgun (WGS) entry which is preliminary data.</text>
</comment>
<evidence type="ECO:0000256" key="1">
    <source>
        <dbReference type="SAM" id="Phobius"/>
    </source>
</evidence>
<evidence type="ECO:0000313" key="2">
    <source>
        <dbReference type="EMBL" id="GMA24170.1"/>
    </source>
</evidence>
<organism evidence="2 3">
    <name type="scientific">Luteimicrobium album</name>
    <dbReference type="NCBI Taxonomy" id="1054550"/>
    <lineage>
        <taxon>Bacteria</taxon>
        <taxon>Bacillati</taxon>
        <taxon>Actinomycetota</taxon>
        <taxon>Actinomycetes</taxon>
        <taxon>Micrococcales</taxon>
        <taxon>Luteimicrobium</taxon>
    </lineage>
</organism>
<name>A0ABQ6I0J8_9MICO</name>
<keyword evidence="3" id="KW-1185">Reference proteome</keyword>
<evidence type="ECO:0000313" key="3">
    <source>
        <dbReference type="Proteomes" id="UP001157091"/>
    </source>
</evidence>
<sequence length="141" mass="14932">MNTRSRRVVLGVATALGCYVGIWAAFFPEAFYRSFPGFGLHWIDAAGSYDEHLVRDVGGLYLGLAVAGLAAIASRSAAPARVVGLAWATFGVLHFAYHVQHLEGSALDVVGNVVSLTLSAALGLVLLLPPRTRVELVAVTR</sequence>
<gene>
    <name evidence="2" type="ORF">GCM10025864_19290</name>
</gene>
<dbReference type="PROSITE" id="PS51257">
    <property type="entry name" value="PROKAR_LIPOPROTEIN"/>
    <property type="match status" value="1"/>
</dbReference>
<keyword evidence="1" id="KW-0812">Transmembrane</keyword>
<keyword evidence="1" id="KW-1133">Transmembrane helix</keyword>
<reference evidence="3" key="1">
    <citation type="journal article" date="2019" name="Int. J. Syst. Evol. Microbiol.">
        <title>The Global Catalogue of Microorganisms (GCM) 10K type strain sequencing project: providing services to taxonomists for standard genome sequencing and annotation.</title>
        <authorList>
            <consortium name="The Broad Institute Genomics Platform"/>
            <consortium name="The Broad Institute Genome Sequencing Center for Infectious Disease"/>
            <person name="Wu L."/>
            <person name="Ma J."/>
        </authorList>
    </citation>
    <scope>NUCLEOTIDE SEQUENCE [LARGE SCALE GENOMIC DNA]</scope>
    <source>
        <strain evidence="3">NBRC 106348</strain>
    </source>
</reference>
<dbReference type="EMBL" id="BSUK01000001">
    <property type="protein sequence ID" value="GMA24170.1"/>
    <property type="molecule type" value="Genomic_DNA"/>
</dbReference>
<dbReference type="RefSeq" id="WP_284293038.1">
    <property type="nucleotide sequence ID" value="NZ_BSUK01000001.1"/>
</dbReference>
<protein>
    <recommendedName>
        <fullName evidence="4">DUF4383 domain-containing protein</fullName>
    </recommendedName>
</protein>
<proteinExistence type="predicted"/>
<feature type="transmembrane region" description="Helical" evidence="1">
    <location>
        <begin position="57"/>
        <end position="73"/>
    </location>
</feature>
<keyword evidence="1" id="KW-0472">Membrane</keyword>
<evidence type="ECO:0008006" key="4">
    <source>
        <dbReference type="Google" id="ProtNLM"/>
    </source>
</evidence>
<accession>A0ABQ6I0J8</accession>
<feature type="transmembrane region" description="Helical" evidence="1">
    <location>
        <begin position="109"/>
        <end position="128"/>
    </location>
</feature>